<sequence>MPAPERDRTARGAALSAVGLVLFALSVPAGGAAGPLLQIAALGCLIVGGGWLLASLQAKQRAQRPPRPEGDPD</sequence>
<name>A0A7X6R0L4_9CELL</name>
<evidence type="ECO:0000313" key="3">
    <source>
        <dbReference type="Proteomes" id="UP000581206"/>
    </source>
</evidence>
<organism evidence="2 3">
    <name type="scientific">Cellulomonas denverensis</name>
    <dbReference type="NCBI Taxonomy" id="264297"/>
    <lineage>
        <taxon>Bacteria</taxon>
        <taxon>Bacillati</taxon>
        <taxon>Actinomycetota</taxon>
        <taxon>Actinomycetes</taxon>
        <taxon>Micrococcales</taxon>
        <taxon>Cellulomonadaceae</taxon>
        <taxon>Cellulomonas</taxon>
    </lineage>
</organism>
<keyword evidence="1" id="KW-0472">Membrane</keyword>
<dbReference type="EMBL" id="JAAXOX010000015">
    <property type="protein sequence ID" value="NKY24444.1"/>
    <property type="molecule type" value="Genomic_DNA"/>
</dbReference>
<evidence type="ECO:0000313" key="2">
    <source>
        <dbReference type="EMBL" id="NKY24444.1"/>
    </source>
</evidence>
<accession>A0A7X6R0L4</accession>
<protein>
    <submittedName>
        <fullName evidence="2">Uncharacterized protein</fullName>
    </submittedName>
</protein>
<gene>
    <name evidence="2" type="ORF">HGA03_17425</name>
</gene>
<evidence type="ECO:0000256" key="1">
    <source>
        <dbReference type="SAM" id="Phobius"/>
    </source>
</evidence>
<dbReference type="AlphaFoldDB" id="A0A7X6R0L4"/>
<keyword evidence="1" id="KW-0812">Transmembrane</keyword>
<comment type="caution">
    <text evidence="2">The sequence shown here is derived from an EMBL/GenBank/DDBJ whole genome shotgun (WGS) entry which is preliminary data.</text>
</comment>
<feature type="transmembrane region" description="Helical" evidence="1">
    <location>
        <begin position="12"/>
        <end position="30"/>
    </location>
</feature>
<feature type="transmembrane region" description="Helical" evidence="1">
    <location>
        <begin position="36"/>
        <end position="54"/>
    </location>
</feature>
<reference evidence="2 3" key="1">
    <citation type="submission" date="2020-04" db="EMBL/GenBank/DDBJ databases">
        <title>MicrobeNet Type strains.</title>
        <authorList>
            <person name="Nicholson A.C."/>
        </authorList>
    </citation>
    <scope>NUCLEOTIDE SEQUENCE [LARGE SCALE GENOMIC DNA]</scope>
    <source>
        <strain evidence="2 3">ATCC BAA-788</strain>
    </source>
</reference>
<proteinExistence type="predicted"/>
<dbReference type="Proteomes" id="UP000581206">
    <property type="component" value="Unassembled WGS sequence"/>
</dbReference>
<dbReference type="RefSeq" id="WP_168631563.1">
    <property type="nucleotide sequence ID" value="NZ_BONL01000021.1"/>
</dbReference>
<keyword evidence="3" id="KW-1185">Reference proteome</keyword>
<keyword evidence="1" id="KW-1133">Transmembrane helix</keyword>